<proteinExistence type="predicted"/>
<reference evidence="1 2" key="1">
    <citation type="submission" date="2016-10" db="EMBL/GenBank/DDBJ databases">
        <authorList>
            <person name="de Groot N.N."/>
        </authorList>
    </citation>
    <scope>NUCLEOTIDE SEQUENCE [LARGE SCALE GENOMIC DNA]</scope>
    <source>
        <strain evidence="1 2">CGMCC 1.3702</strain>
    </source>
</reference>
<dbReference type="Proteomes" id="UP000198642">
    <property type="component" value="Unassembled WGS sequence"/>
</dbReference>
<protein>
    <submittedName>
        <fullName evidence="1">Sporulation inhibitor A</fullName>
    </submittedName>
</protein>
<sequence>MKQLSDELLVETYYQAKKLQLDIEFILLLAEELRNRSIIVK</sequence>
<dbReference type="AlphaFoldDB" id="A0A1I0X416"/>
<dbReference type="InterPro" id="IPR015064">
    <property type="entry name" value="Sda"/>
</dbReference>
<name>A0A1I0X416_9BACI</name>
<dbReference type="SUPFAM" id="SSF100985">
    <property type="entry name" value="Sporulation inhibitor Sda"/>
    <property type="match status" value="1"/>
</dbReference>
<dbReference type="Gene3D" id="1.10.287.1100">
    <property type="entry name" value="Sporulation inhibitor A"/>
    <property type="match status" value="1"/>
</dbReference>
<gene>
    <name evidence="1" type="ORF">SAMN04488072_104133</name>
</gene>
<dbReference type="EMBL" id="FOJW01000004">
    <property type="protein sequence ID" value="SFA95594.1"/>
    <property type="molecule type" value="Genomic_DNA"/>
</dbReference>
<dbReference type="InterPro" id="IPR036916">
    <property type="entry name" value="Sda_sf"/>
</dbReference>
<keyword evidence="2" id="KW-1185">Reference proteome</keyword>
<evidence type="ECO:0000313" key="2">
    <source>
        <dbReference type="Proteomes" id="UP000198642"/>
    </source>
</evidence>
<dbReference type="Pfam" id="PF08970">
    <property type="entry name" value="Sda"/>
    <property type="match status" value="1"/>
</dbReference>
<evidence type="ECO:0000313" key="1">
    <source>
        <dbReference type="EMBL" id="SFA95594.1"/>
    </source>
</evidence>
<accession>A0A1I0X416</accession>
<dbReference type="OrthoDB" id="2933732at2"/>
<dbReference type="RefSeq" id="WP_090235357.1">
    <property type="nucleotide sequence ID" value="NZ_FOJW01000004.1"/>
</dbReference>
<organism evidence="1 2">
    <name type="scientific">Lentibacillus halodurans</name>
    <dbReference type="NCBI Taxonomy" id="237679"/>
    <lineage>
        <taxon>Bacteria</taxon>
        <taxon>Bacillati</taxon>
        <taxon>Bacillota</taxon>
        <taxon>Bacilli</taxon>
        <taxon>Bacillales</taxon>
        <taxon>Bacillaceae</taxon>
        <taxon>Lentibacillus</taxon>
    </lineage>
</organism>